<dbReference type="Pfam" id="PF13231">
    <property type="entry name" value="PMT_2"/>
    <property type="match status" value="1"/>
</dbReference>
<dbReference type="PANTHER" id="PTHR33908:SF11">
    <property type="entry name" value="MEMBRANE PROTEIN"/>
    <property type="match status" value="1"/>
</dbReference>
<feature type="transmembrane region" description="Helical" evidence="8">
    <location>
        <begin position="186"/>
        <end position="202"/>
    </location>
</feature>
<sequence length="526" mass="61619">MRKILFIAILFLCLVLRFYKITEVPASLNWDEASNTYNAYSILKTAKDEYGNFLPLANRSFDDYKPPAYMYFTIPSVWIFGLSEFAARLPSAIFGVLTCISIFFLAKKLTNSNAISYTSFFLLSITPWHIQFSRVGFEANVGLFFVVSGFTFLLYAIRKYSSRLNSFIYFLISAVFFAFSFYSYHAYRIVVPAMVFSLYIIFRERIRQIPKKFVITYLIVILGLISPLFFTLPKEAFLSRFEATSQKAQKRDIERSIEFINQDIQRNFFFGKTIHNRRIEFVKTYVSNYLSHFNLNFIFLEGDGELRHHVQNMGLLFLFQLPLLIYGLLRFFQKVDKSRLFIFSWLLIAPLGAITGSEVPHAIRSYSMVIPLTIISSFGFIELWKIIMHKKFYIFVFAFIIFLSSLVYLHEYFNHYPVYSAPSWQFATKRAALVTKSLEYKYNQITIDSQNIEQAYIFWLFYTEYDPVDYQRSGTKLGFGKYVFDSKSPTNTKSLYVTNMLPSNFEKIQTIYFPDGEKALEIGSIR</sequence>
<feature type="transmembrane region" description="Helical" evidence="8">
    <location>
        <begin position="85"/>
        <end position="106"/>
    </location>
</feature>
<feature type="transmembrane region" description="Helical" evidence="8">
    <location>
        <begin position="392"/>
        <end position="410"/>
    </location>
</feature>
<comment type="caution">
    <text evidence="10">The sequence shown here is derived from an EMBL/GenBank/DDBJ whole genome shotgun (WGS) entry which is preliminary data.</text>
</comment>
<keyword evidence="6 8" id="KW-1133">Transmembrane helix</keyword>
<reference evidence="10 11" key="1">
    <citation type="journal article" date="2016" name="Nat. Commun.">
        <title>Thousands of microbial genomes shed light on interconnected biogeochemical processes in an aquifer system.</title>
        <authorList>
            <person name="Anantharaman K."/>
            <person name="Brown C.T."/>
            <person name="Hug L.A."/>
            <person name="Sharon I."/>
            <person name="Castelle C.J."/>
            <person name="Probst A.J."/>
            <person name="Thomas B.C."/>
            <person name="Singh A."/>
            <person name="Wilkins M.J."/>
            <person name="Karaoz U."/>
            <person name="Brodie E.L."/>
            <person name="Williams K.H."/>
            <person name="Hubbard S.S."/>
            <person name="Banfield J.F."/>
        </authorList>
    </citation>
    <scope>NUCLEOTIDE SEQUENCE [LARGE SCALE GENOMIC DNA]</scope>
</reference>
<protein>
    <recommendedName>
        <fullName evidence="9">Glycosyltransferase RgtA/B/C/D-like domain-containing protein</fullName>
    </recommendedName>
</protein>
<dbReference type="GO" id="GO:0005886">
    <property type="term" value="C:plasma membrane"/>
    <property type="evidence" value="ECO:0007669"/>
    <property type="project" value="UniProtKB-SubCell"/>
</dbReference>
<feature type="transmembrane region" description="Helical" evidence="8">
    <location>
        <begin position="136"/>
        <end position="157"/>
    </location>
</feature>
<evidence type="ECO:0000313" key="11">
    <source>
        <dbReference type="Proteomes" id="UP000177501"/>
    </source>
</evidence>
<evidence type="ECO:0000256" key="1">
    <source>
        <dbReference type="ARBA" id="ARBA00004651"/>
    </source>
</evidence>
<accession>A0A1F8AZ85</accession>
<evidence type="ECO:0000256" key="2">
    <source>
        <dbReference type="ARBA" id="ARBA00022475"/>
    </source>
</evidence>
<feature type="transmembrane region" description="Helical" evidence="8">
    <location>
        <begin position="363"/>
        <end position="380"/>
    </location>
</feature>
<evidence type="ECO:0000256" key="5">
    <source>
        <dbReference type="ARBA" id="ARBA00022692"/>
    </source>
</evidence>
<proteinExistence type="predicted"/>
<dbReference type="AlphaFoldDB" id="A0A1F8AZ85"/>
<evidence type="ECO:0000259" key="9">
    <source>
        <dbReference type="Pfam" id="PF13231"/>
    </source>
</evidence>
<evidence type="ECO:0000256" key="4">
    <source>
        <dbReference type="ARBA" id="ARBA00022679"/>
    </source>
</evidence>
<dbReference type="EMBL" id="MGHA01000073">
    <property type="protein sequence ID" value="OGM56829.1"/>
    <property type="molecule type" value="Genomic_DNA"/>
</dbReference>
<dbReference type="STRING" id="1802514.A2955_05315"/>
<dbReference type="PANTHER" id="PTHR33908">
    <property type="entry name" value="MANNOSYLTRANSFERASE YKCB-RELATED"/>
    <property type="match status" value="1"/>
</dbReference>
<dbReference type="GO" id="GO:0016763">
    <property type="term" value="F:pentosyltransferase activity"/>
    <property type="evidence" value="ECO:0007669"/>
    <property type="project" value="TreeGrafter"/>
</dbReference>
<feature type="domain" description="Glycosyltransferase RgtA/B/C/D-like" evidence="9">
    <location>
        <begin position="65"/>
        <end position="227"/>
    </location>
</feature>
<keyword evidence="3" id="KW-0328">Glycosyltransferase</keyword>
<evidence type="ECO:0000256" key="3">
    <source>
        <dbReference type="ARBA" id="ARBA00022676"/>
    </source>
</evidence>
<evidence type="ECO:0000313" key="10">
    <source>
        <dbReference type="EMBL" id="OGM56829.1"/>
    </source>
</evidence>
<comment type="subcellular location">
    <subcellularLocation>
        <location evidence="1">Cell membrane</location>
        <topology evidence="1">Multi-pass membrane protein</topology>
    </subcellularLocation>
</comment>
<keyword evidence="7 8" id="KW-0472">Membrane</keyword>
<dbReference type="InterPro" id="IPR038731">
    <property type="entry name" value="RgtA/B/C-like"/>
</dbReference>
<feature type="transmembrane region" description="Helical" evidence="8">
    <location>
        <begin position="340"/>
        <end position="357"/>
    </location>
</feature>
<feature type="transmembrane region" description="Helical" evidence="8">
    <location>
        <begin position="310"/>
        <end position="328"/>
    </location>
</feature>
<dbReference type="InterPro" id="IPR050297">
    <property type="entry name" value="LipidA_mod_glycosyltrf_83"/>
</dbReference>
<keyword evidence="2" id="KW-1003">Cell membrane</keyword>
<gene>
    <name evidence="10" type="ORF">A2955_05315</name>
</gene>
<keyword evidence="4" id="KW-0808">Transferase</keyword>
<dbReference type="Proteomes" id="UP000177501">
    <property type="component" value="Unassembled WGS sequence"/>
</dbReference>
<name>A0A1F8AZ85_9BACT</name>
<feature type="transmembrane region" description="Helical" evidence="8">
    <location>
        <begin position="214"/>
        <end position="232"/>
    </location>
</feature>
<feature type="transmembrane region" description="Helical" evidence="8">
    <location>
        <begin position="113"/>
        <end position="130"/>
    </location>
</feature>
<evidence type="ECO:0000256" key="6">
    <source>
        <dbReference type="ARBA" id="ARBA00022989"/>
    </source>
</evidence>
<keyword evidence="5 8" id="KW-0812">Transmembrane</keyword>
<dbReference type="GO" id="GO:0009103">
    <property type="term" value="P:lipopolysaccharide biosynthetic process"/>
    <property type="evidence" value="ECO:0007669"/>
    <property type="project" value="UniProtKB-ARBA"/>
</dbReference>
<evidence type="ECO:0000256" key="7">
    <source>
        <dbReference type="ARBA" id="ARBA00023136"/>
    </source>
</evidence>
<feature type="transmembrane region" description="Helical" evidence="8">
    <location>
        <begin position="164"/>
        <end position="180"/>
    </location>
</feature>
<evidence type="ECO:0000256" key="8">
    <source>
        <dbReference type="SAM" id="Phobius"/>
    </source>
</evidence>
<organism evidence="10 11">
    <name type="scientific">Candidatus Woesebacteria bacterium RIFCSPLOWO2_01_FULL_37_19</name>
    <dbReference type="NCBI Taxonomy" id="1802514"/>
    <lineage>
        <taxon>Bacteria</taxon>
        <taxon>Candidatus Woeseibacteriota</taxon>
    </lineage>
</organism>